<proteinExistence type="predicted"/>
<dbReference type="Pfam" id="PF00249">
    <property type="entry name" value="Myb_DNA-binding"/>
    <property type="match status" value="1"/>
</dbReference>
<dbReference type="InterPro" id="IPR001005">
    <property type="entry name" value="SANT/Myb"/>
</dbReference>
<feature type="domain" description="Myb-like" evidence="1">
    <location>
        <begin position="10"/>
        <end position="56"/>
    </location>
</feature>
<reference evidence="2" key="1">
    <citation type="submission" date="2023-06" db="EMBL/GenBank/DDBJ databases">
        <authorList>
            <person name="Kurt Z."/>
        </authorList>
    </citation>
    <scope>NUCLEOTIDE SEQUENCE</scope>
</reference>
<keyword evidence="2" id="KW-0238">DNA-binding</keyword>
<reference evidence="3 4" key="2">
    <citation type="submission" date="2024-07" db="EMBL/GenBank/DDBJ databases">
        <authorList>
            <person name="Akdeniz Z."/>
        </authorList>
    </citation>
    <scope>NUCLEOTIDE SEQUENCE [LARGE SCALE GENOMIC DNA]</scope>
</reference>
<evidence type="ECO:0000259" key="1">
    <source>
        <dbReference type="PROSITE" id="PS50090"/>
    </source>
</evidence>
<dbReference type="EMBL" id="CAXDID020000060">
    <property type="protein sequence ID" value="CAL6009906.1"/>
    <property type="molecule type" value="Genomic_DNA"/>
</dbReference>
<evidence type="ECO:0000313" key="4">
    <source>
        <dbReference type="Proteomes" id="UP001642409"/>
    </source>
</evidence>
<sequence>MSESKKFYQSWPDEDIHKLLDVTEKYLYDKIDWIKVASEFPTRTLQQCKSFYNNKVRKFIFDNNTVLNKEQQELVQYCYAYYITHYKPRVETVDDRVKRLLAEACWQDIFPTLILLMKNEHNYKYNKKLLVGASAFMKYHIHHSVLIDKMFTTQDKITIQGITIRKEQWQYFCKQLNFQQLIKLSPEELLERIDGYIKSLE</sequence>
<dbReference type="Gene3D" id="1.10.10.60">
    <property type="entry name" value="Homeodomain-like"/>
    <property type="match status" value="1"/>
</dbReference>
<dbReference type="CDD" id="cd00167">
    <property type="entry name" value="SANT"/>
    <property type="match status" value="1"/>
</dbReference>
<dbReference type="AlphaFoldDB" id="A0AA86RC35"/>
<dbReference type="EMBL" id="CATOUU010001068">
    <property type="protein sequence ID" value="CAI9970203.1"/>
    <property type="molecule type" value="Genomic_DNA"/>
</dbReference>
<dbReference type="SMART" id="SM00717">
    <property type="entry name" value="SANT"/>
    <property type="match status" value="1"/>
</dbReference>
<evidence type="ECO:0000313" key="3">
    <source>
        <dbReference type="EMBL" id="CAL6009906.1"/>
    </source>
</evidence>
<gene>
    <name evidence="3" type="ORF">HINF_LOCUS21829</name>
    <name evidence="2" type="ORF">HINF_LOCUS57848</name>
</gene>
<dbReference type="SUPFAM" id="SSF46689">
    <property type="entry name" value="Homeodomain-like"/>
    <property type="match status" value="1"/>
</dbReference>
<dbReference type="InterPro" id="IPR009057">
    <property type="entry name" value="Homeodomain-like_sf"/>
</dbReference>
<accession>A0AA86RC35</accession>
<organism evidence="2">
    <name type="scientific">Hexamita inflata</name>
    <dbReference type="NCBI Taxonomy" id="28002"/>
    <lineage>
        <taxon>Eukaryota</taxon>
        <taxon>Metamonada</taxon>
        <taxon>Diplomonadida</taxon>
        <taxon>Hexamitidae</taxon>
        <taxon>Hexamitinae</taxon>
        <taxon>Hexamita</taxon>
    </lineage>
</organism>
<dbReference type="Proteomes" id="UP001642409">
    <property type="component" value="Unassembled WGS sequence"/>
</dbReference>
<protein>
    <submittedName>
        <fullName evidence="2">Myb-like DNA-binding domain-containing protein</fullName>
    </submittedName>
    <submittedName>
        <fullName evidence="3">Myb-like_DNA-binding domain-containing protein</fullName>
    </submittedName>
</protein>
<name>A0AA86RC35_9EUKA</name>
<evidence type="ECO:0000313" key="2">
    <source>
        <dbReference type="EMBL" id="CAI9970203.1"/>
    </source>
</evidence>
<keyword evidence="4" id="KW-1185">Reference proteome</keyword>
<comment type="caution">
    <text evidence="2">The sequence shown here is derived from an EMBL/GenBank/DDBJ whole genome shotgun (WGS) entry which is preliminary data.</text>
</comment>
<dbReference type="GO" id="GO:0003677">
    <property type="term" value="F:DNA binding"/>
    <property type="evidence" value="ECO:0007669"/>
    <property type="project" value="UniProtKB-KW"/>
</dbReference>
<dbReference type="PROSITE" id="PS50090">
    <property type="entry name" value="MYB_LIKE"/>
    <property type="match status" value="1"/>
</dbReference>